<evidence type="ECO:0000259" key="3">
    <source>
        <dbReference type="Pfam" id="PF06414"/>
    </source>
</evidence>
<protein>
    <recommendedName>
        <fullName evidence="3">Zeta toxin domain-containing protein</fullName>
    </recommendedName>
</protein>
<reference evidence="4 5" key="1">
    <citation type="submission" date="2018-06" db="EMBL/GenBank/DDBJ databases">
        <title>Spirosoma sp. HMF3257 Genome sequencing and assembly.</title>
        <authorList>
            <person name="Kang H."/>
            <person name="Cha I."/>
            <person name="Kim H."/>
            <person name="Kang J."/>
            <person name="Joh K."/>
        </authorList>
    </citation>
    <scope>NUCLEOTIDE SEQUENCE [LARGE SCALE GENOMIC DNA]</scope>
    <source>
        <strain evidence="4 5">HMF3257</strain>
    </source>
</reference>
<dbReference type="GO" id="GO:0005524">
    <property type="term" value="F:ATP binding"/>
    <property type="evidence" value="ECO:0007669"/>
    <property type="project" value="UniProtKB-KW"/>
</dbReference>
<dbReference type="Gene3D" id="3.40.50.300">
    <property type="entry name" value="P-loop containing nucleotide triphosphate hydrolases"/>
    <property type="match status" value="1"/>
</dbReference>
<keyword evidence="1" id="KW-0547">Nucleotide-binding</keyword>
<dbReference type="SUPFAM" id="SSF52540">
    <property type="entry name" value="P-loop containing nucleoside triphosphate hydrolases"/>
    <property type="match status" value="1"/>
</dbReference>
<accession>A0A327ND57</accession>
<proteinExistence type="predicted"/>
<keyword evidence="2" id="KW-0067">ATP-binding</keyword>
<dbReference type="InterPro" id="IPR027417">
    <property type="entry name" value="P-loop_NTPase"/>
</dbReference>
<dbReference type="Pfam" id="PF06414">
    <property type="entry name" value="Zeta_toxin"/>
    <property type="match status" value="1"/>
</dbReference>
<name>A0A327ND57_9BACT</name>
<evidence type="ECO:0000256" key="1">
    <source>
        <dbReference type="ARBA" id="ARBA00022741"/>
    </source>
</evidence>
<evidence type="ECO:0000256" key="2">
    <source>
        <dbReference type="ARBA" id="ARBA00022840"/>
    </source>
</evidence>
<gene>
    <name evidence="4" type="ORF">HMF3257_37805</name>
</gene>
<keyword evidence="5" id="KW-1185">Reference proteome</keyword>
<feature type="domain" description="Zeta toxin" evidence="3">
    <location>
        <begin position="3"/>
        <end position="126"/>
    </location>
</feature>
<evidence type="ECO:0000313" key="4">
    <source>
        <dbReference type="EMBL" id="RAI73147.1"/>
    </source>
</evidence>
<dbReference type="GO" id="GO:0016301">
    <property type="term" value="F:kinase activity"/>
    <property type="evidence" value="ECO:0007669"/>
    <property type="project" value="InterPro"/>
</dbReference>
<dbReference type="AlphaFoldDB" id="A0A327ND57"/>
<dbReference type="InterPro" id="IPR010488">
    <property type="entry name" value="Zeta_toxin_domain"/>
</dbReference>
<dbReference type="Proteomes" id="UP000249016">
    <property type="component" value="Unassembled WGS sequence"/>
</dbReference>
<organism evidence="4 5">
    <name type="scientific">Spirosoma telluris</name>
    <dbReference type="NCBI Taxonomy" id="2183553"/>
    <lineage>
        <taxon>Bacteria</taxon>
        <taxon>Pseudomonadati</taxon>
        <taxon>Bacteroidota</taxon>
        <taxon>Cytophagia</taxon>
        <taxon>Cytophagales</taxon>
        <taxon>Cytophagaceae</taxon>
        <taxon>Spirosoma</taxon>
    </lineage>
</organism>
<sequence>MGVILGGQPAAGKSLLIGCIQDDRPDLPFVVINGDEFRAFHPRFNELNRSGELKAANATQPFANYIGQTLLTEAIKNRYNIIIEGTMRNPDVPAATAHRFRQHGYSPEAHILGVPFEQFMQGFLGRFG</sequence>
<evidence type="ECO:0000313" key="5">
    <source>
        <dbReference type="Proteomes" id="UP000249016"/>
    </source>
</evidence>
<comment type="caution">
    <text evidence="4">The sequence shown here is derived from an EMBL/GenBank/DDBJ whole genome shotgun (WGS) entry which is preliminary data.</text>
</comment>
<dbReference type="EMBL" id="QLII01000002">
    <property type="protein sequence ID" value="RAI73147.1"/>
    <property type="molecule type" value="Genomic_DNA"/>
</dbReference>